<dbReference type="InterPro" id="IPR052894">
    <property type="entry name" value="AsmA-related"/>
</dbReference>
<feature type="transmembrane region" description="Helical" evidence="2">
    <location>
        <begin position="9"/>
        <end position="30"/>
    </location>
</feature>
<dbReference type="Pfam" id="PF05170">
    <property type="entry name" value="AsmA"/>
    <property type="match status" value="2"/>
</dbReference>
<evidence type="ECO:0000313" key="5">
    <source>
        <dbReference type="Proteomes" id="UP000547614"/>
    </source>
</evidence>
<dbReference type="Proteomes" id="UP000547614">
    <property type="component" value="Unassembled WGS sequence"/>
</dbReference>
<feature type="compositionally biased region" description="Basic and acidic residues" evidence="1">
    <location>
        <begin position="131"/>
        <end position="140"/>
    </location>
</feature>
<evidence type="ECO:0000256" key="2">
    <source>
        <dbReference type="SAM" id="Phobius"/>
    </source>
</evidence>
<protein>
    <recommendedName>
        <fullName evidence="3">AsmA domain-containing protein</fullName>
    </recommendedName>
</protein>
<dbReference type="EMBL" id="JACHXP010000009">
    <property type="protein sequence ID" value="MBB3190952.1"/>
    <property type="molecule type" value="Genomic_DNA"/>
</dbReference>
<dbReference type="PANTHER" id="PTHR30441:SF9">
    <property type="entry name" value="ASMA FAMILY PROTEIN YHJG"/>
    <property type="match status" value="1"/>
</dbReference>
<organism evidence="4 5">
    <name type="scientific">Halomonas cerina</name>
    <dbReference type="NCBI Taxonomy" id="447424"/>
    <lineage>
        <taxon>Bacteria</taxon>
        <taxon>Pseudomonadati</taxon>
        <taxon>Pseudomonadota</taxon>
        <taxon>Gammaproteobacteria</taxon>
        <taxon>Oceanospirillales</taxon>
        <taxon>Halomonadaceae</taxon>
        <taxon>Halomonas</taxon>
    </lineage>
</organism>
<sequence length="1280" mass="137753">MKHLSSKHLWWLGPVMVMAFIIAAVVLMPWNFLKPVITERIEEATGRSVAIHGDVGITLFPRPQLSLHEIEVANPEWAASPHMLEAQRLSVSPSLSALIQGQIVLDDIEIAGATLHLEQRADAPGNWVFGDRQEDQKPPSEENTPSPLRVHDLSLSESEVHYRAADADTPLKLSISSLQMQADDQTLHTQGTLAFQGRRFELEAQTDPIDAFMDHTRAFGGELSLGSGESLLTGTFEVPEAPAGERLQAEGELSLHNLAEWSKWLALPRVELASLEMAARLEREGSEWRLGNIATTVVDSRVTGELRVETAGDAPTLDGRLHSSSLDIAALRAAWPTSEEKKTGVSLPVLPDLRGEIALSLDRMTLEKAQLQNVQTQVQFAEHSVMLDPLTFDMAGGKVETDASLTSSPERVAAKARITLKNLDMTKLGRALPLGGTLDAELPLELQSLEQRPIFERNTLLANLRIDNAHFAYRNEEAGNDLEGTLETTGGGEPPGVLLGVKGAFHDKPLEMRVRGAPLPSLVDLEEGALKQDYPFEVEATSNDMFTRVNTTLASILQPQTLEGEVVLEAGGHEDLEAWIGPVLPPLPEFRLAGHLNRDNAQWSATGLDGEIGSTPVAGSVEVLNTERPVIDVDLEAGRIDLARLISATTEASSDEAQDDSLLAPLRGFDGQLNLNAKTLVLPNGLELRELVLVAELEAGRLRAAPLQFRLGEGSLAGSLALDATASPASGRLDVDVDDIALARLGDTFTPIEDRLGRVSGELHLEMRETLPSDRRDDLLLPFIGRLRVEPSTLRFHDPKAGTELTLSLETQGSTAGKQTLHMQGEGRYDGAPASLTLRGDPLLDARDPHRPYAVDLEANIVGTRLRLQGTLLRPLALEGLNLELALQGPNPQRLSRLLGVALPQLPPYSVSGNLDLENERWTFTDMEGEVGDSDLDGRLALNGNIRPSRLTGELTSTYLHIEDLGGLAGVTPEEAKSEADDRFILPDAPIIGDAWHGVSAEVSFRGQSVRAGNIPLSNVVINFRLEEGRGQFDPVGFGVGEGSVDLVLDLDASTQPPSGTLQVEVQGVDLNEALRNWNLADESVGIIGGRGKLWIEGASVAELLASADGGVVLLMTGGRLEALLVEMAGLDAGETFVSWLRGRGPIPIDCAYADLQARDGVAQLDTFVVDTDDTTFTVGGQVDLNTERVDISIIAHPKDPSVFVGRSPLHLGGTFDNIETGVHGERLVMRAGASALLGAVAGPITALLPLVDVGTGPNMEYCQGLIKRSREAIEEGGDE</sequence>
<dbReference type="PANTHER" id="PTHR30441">
    <property type="entry name" value="DUF748 DOMAIN-CONTAINING PROTEIN"/>
    <property type="match status" value="1"/>
</dbReference>
<feature type="region of interest" description="Disordered" evidence="1">
    <location>
        <begin position="126"/>
        <end position="148"/>
    </location>
</feature>
<gene>
    <name evidence="4" type="ORF">FHR94_002193</name>
</gene>
<dbReference type="RefSeq" id="WP_183325740.1">
    <property type="nucleotide sequence ID" value="NZ_JACHXP010000009.1"/>
</dbReference>
<evidence type="ECO:0000259" key="3">
    <source>
        <dbReference type="Pfam" id="PF05170"/>
    </source>
</evidence>
<name>A0A839V6A6_9GAMM</name>
<evidence type="ECO:0000256" key="1">
    <source>
        <dbReference type="SAM" id="MobiDB-lite"/>
    </source>
</evidence>
<keyword evidence="2" id="KW-0472">Membrane</keyword>
<evidence type="ECO:0000313" key="4">
    <source>
        <dbReference type="EMBL" id="MBB3190952.1"/>
    </source>
</evidence>
<keyword evidence="2" id="KW-1133">Transmembrane helix</keyword>
<dbReference type="AlphaFoldDB" id="A0A839V6A6"/>
<dbReference type="GO" id="GO:0090313">
    <property type="term" value="P:regulation of protein targeting to membrane"/>
    <property type="evidence" value="ECO:0007669"/>
    <property type="project" value="TreeGrafter"/>
</dbReference>
<feature type="domain" description="AsmA" evidence="3">
    <location>
        <begin position="863"/>
        <end position="1165"/>
    </location>
</feature>
<comment type="caution">
    <text evidence="4">The sequence shown here is derived from an EMBL/GenBank/DDBJ whole genome shotgun (WGS) entry which is preliminary data.</text>
</comment>
<accession>A0A839V6A6</accession>
<keyword evidence="2" id="KW-0812">Transmembrane</keyword>
<proteinExistence type="predicted"/>
<dbReference type="InterPro" id="IPR007844">
    <property type="entry name" value="AsmA"/>
</dbReference>
<keyword evidence="5" id="KW-1185">Reference proteome</keyword>
<dbReference type="GO" id="GO:0005886">
    <property type="term" value="C:plasma membrane"/>
    <property type="evidence" value="ECO:0007669"/>
    <property type="project" value="TreeGrafter"/>
</dbReference>
<reference evidence="4 5" key="1">
    <citation type="submission" date="2020-08" db="EMBL/GenBank/DDBJ databases">
        <title>Genomic Encyclopedia of Type Strains, Phase III (KMG-III): the genomes of soil and plant-associated and newly described type strains.</title>
        <authorList>
            <person name="Whitman W."/>
        </authorList>
    </citation>
    <scope>NUCLEOTIDE SEQUENCE [LARGE SCALE GENOMIC DNA]</scope>
    <source>
        <strain evidence="4 5">CECT 7282</strain>
    </source>
</reference>
<feature type="domain" description="AsmA" evidence="3">
    <location>
        <begin position="19"/>
        <end position="244"/>
    </location>
</feature>